<dbReference type="PANTHER" id="PTHR11469:SF1">
    <property type="entry name" value="GLUCOSE-6-PHOSPHATE ISOMERASE"/>
    <property type="match status" value="1"/>
</dbReference>
<dbReference type="GO" id="GO:0097367">
    <property type="term" value="F:carbohydrate derivative binding"/>
    <property type="evidence" value="ECO:0007669"/>
    <property type="project" value="InterPro"/>
</dbReference>
<protein>
    <recommendedName>
        <fullName evidence="4">Glucose-6-phosphate isomerase</fullName>
        <ecNumber evidence="4">5.3.1.9</ecNumber>
    </recommendedName>
</protein>
<dbReference type="Pfam" id="PF00342">
    <property type="entry name" value="PGI"/>
    <property type="match status" value="1"/>
</dbReference>
<evidence type="ECO:0000256" key="1">
    <source>
        <dbReference type="ARBA" id="ARBA00022432"/>
    </source>
</evidence>
<keyword evidence="1 4" id="KW-0312">Gluconeogenesis</keyword>
<dbReference type="EC" id="5.3.1.9" evidence="4"/>
<comment type="catalytic activity">
    <reaction evidence="4">
        <text>alpha-D-glucose 6-phosphate = beta-D-fructose 6-phosphate</text>
        <dbReference type="Rhea" id="RHEA:11816"/>
        <dbReference type="ChEBI" id="CHEBI:57634"/>
        <dbReference type="ChEBI" id="CHEBI:58225"/>
        <dbReference type="EC" id="5.3.1.9"/>
    </reaction>
</comment>
<reference evidence="5 6" key="1">
    <citation type="submission" date="2014-07" db="EMBL/GenBank/DDBJ databases">
        <authorList>
            <person name="McCorrison J."/>
            <person name="Sanka R."/>
            <person name="Torralba M."/>
            <person name="Gillis M."/>
            <person name="Haft D.H."/>
            <person name="Methe B."/>
            <person name="Sutton G."/>
            <person name="Nelson K.E."/>
        </authorList>
    </citation>
    <scope>NUCLEOTIDE SEQUENCE [LARGE SCALE GENOMIC DNA]</scope>
    <source>
        <strain evidence="5 6">DNF00314</strain>
    </source>
</reference>
<dbReference type="InterPro" id="IPR046348">
    <property type="entry name" value="SIS_dom_sf"/>
</dbReference>
<keyword evidence="3 4" id="KW-0413">Isomerase</keyword>
<dbReference type="GO" id="GO:0051156">
    <property type="term" value="P:glucose 6-phosphate metabolic process"/>
    <property type="evidence" value="ECO:0007669"/>
    <property type="project" value="TreeGrafter"/>
</dbReference>
<dbReference type="UniPathway" id="UPA00109">
    <property type="reaction ID" value="UER00181"/>
</dbReference>
<proteinExistence type="inferred from homology"/>
<dbReference type="InterPro" id="IPR035482">
    <property type="entry name" value="SIS_PGI_2"/>
</dbReference>
<comment type="similarity">
    <text evidence="4">Belongs to the GPI family.</text>
</comment>
<evidence type="ECO:0000313" key="5">
    <source>
        <dbReference type="EMBL" id="KGF48274.1"/>
    </source>
</evidence>
<evidence type="ECO:0000256" key="2">
    <source>
        <dbReference type="ARBA" id="ARBA00023152"/>
    </source>
</evidence>
<dbReference type="InterPro" id="IPR001672">
    <property type="entry name" value="G6P_Isomerase"/>
</dbReference>
<keyword evidence="2 4" id="KW-0324">Glycolysis</keyword>
<dbReference type="EMBL" id="JRNT01000005">
    <property type="protein sequence ID" value="KGF48274.1"/>
    <property type="molecule type" value="Genomic_DNA"/>
</dbReference>
<evidence type="ECO:0000256" key="3">
    <source>
        <dbReference type="ARBA" id="ARBA00023235"/>
    </source>
</evidence>
<dbReference type="PANTHER" id="PTHR11469">
    <property type="entry name" value="GLUCOSE-6-PHOSPHATE ISOMERASE"/>
    <property type="match status" value="1"/>
</dbReference>
<dbReference type="GO" id="GO:0048029">
    <property type="term" value="F:monosaccharide binding"/>
    <property type="evidence" value="ECO:0007669"/>
    <property type="project" value="TreeGrafter"/>
</dbReference>
<gene>
    <name evidence="5" type="ORF">HMPREF0872_01405</name>
</gene>
<dbReference type="eggNOG" id="COG0166">
    <property type="taxonomic scope" value="Bacteria"/>
</dbReference>
<dbReference type="SUPFAM" id="SSF53697">
    <property type="entry name" value="SIS domain"/>
    <property type="match status" value="1"/>
</dbReference>
<organism evidence="5 6">
    <name type="scientific">Veillonella montpellierensis DNF00314</name>
    <dbReference type="NCBI Taxonomy" id="1401067"/>
    <lineage>
        <taxon>Bacteria</taxon>
        <taxon>Bacillati</taxon>
        <taxon>Bacillota</taxon>
        <taxon>Negativicutes</taxon>
        <taxon>Veillonellales</taxon>
        <taxon>Veillonellaceae</taxon>
        <taxon>Veillonella</taxon>
    </lineage>
</organism>
<dbReference type="GO" id="GO:0006094">
    <property type="term" value="P:gluconeogenesis"/>
    <property type="evidence" value="ECO:0007669"/>
    <property type="project" value="UniProtKB-KW"/>
</dbReference>
<dbReference type="PRINTS" id="PR00662">
    <property type="entry name" value="G6PISOMERASE"/>
</dbReference>
<dbReference type="GO" id="GO:0005829">
    <property type="term" value="C:cytosol"/>
    <property type="evidence" value="ECO:0007669"/>
    <property type="project" value="TreeGrafter"/>
</dbReference>
<comment type="pathway">
    <text evidence="4">Carbohydrate degradation; glycolysis; D-glyceraldehyde 3-phosphate and glycerone phosphate from D-glucose: step 2/4.</text>
</comment>
<comment type="caution">
    <text evidence="5">The sequence shown here is derived from an EMBL/GenBank/DDBJ whole genome shotgun (WGS) entry which is preliminary data.</text>
</comment>
<dbReference type="PROSITE" id="PS51463">
    <property type="entry name" value="P_GLUCOSE_ISOMERASE_3"/>
    <property type="match status" value="1"/>
</dbReference>
<dbReference type="Gene3D" id="3.40.50.10490">
    <property type="entry name" value="Glucose-6-phosphate isomerase like protein, domain 1"/>
    <property type="match status" value="2"/>
</dbReference>
<accession>A0A096CSK4</accession>
<keyword evidence="6" id="KW-1185">Reference proteome</keyword>
<dbReference type="CDD" id="cd05016">
    <property type="entry name" value="SIS_PGI_2"/>
    <property type="match status" value="1"/>
</dbReference>
<sequence length="482" mass="53792">MSVVELPSGFALDISGIYHDKAVTMSDIERIQSNIDTAVVAAHQMCKTGFVDGHVSKDGVPEKVMFSQLPYIENEGINTTATLQRLKKLGMHAKETIDMVISFGIGGSYLGSKVLFDVQCGEYWNTLSDEARHGYPKILFSGNTASGHSVTQLINYLVHEKSVRSDDFKVMLVVISKSGSTIEPMANFFIVRDALEKVGISYEVIAITDPTEGMEETLLHMIARREEWEIFSVPTGVGGRFSVFSDVGFVIAALIGFDIENFLAGARSMDIACRKKKLFENPALLCAVLKYLSAEVYDRIIEIFMPFGDSFKSLGEWYVQLVAESLGKHREKGRLPYGRTPVAAVGTTDMHAQVQEHQEGRYNKVVQFIKVREWDVDAIVPHVYEEFPKIEAFTGISLNEIMQAALASNQEALNSDNRFNMTIEIPKLNAFHLGEVMFMFFWAIFYEAQLAGVDAFNQPGVEVYKKILGPKLRDIKCSKGIL</sequence>
<name>A0A096CSK4_9FIRM</name>
<dbReference type="GO" id="GO:0004347">
    <property type="term" value="F:glucose-6-phosphate isomerase activity"/>
    <property type="evidence" value="ECO:0007669"/>
    <property type="project" value="UniProtKB-EC"/>
</dbReference>
<dbReference type="GO" id="GO:0006096">
    <property type="term" value="P:glycolytic process"/>
    <property type="evidence" value="ECO:0007669"/>
    <property type="project" value="UniProtKB-UniPathway"/>
</dbReference>
<evidence type="ECO:0000313" key="6">
    <source>
        <dbReference type="Proteomes" id="UP000029628"/>
    </source>
</evidence>
<dbReference type="AlphaFoldDB" id="A0A096CSK4"/>
<evidence type="ECO:0000256" key="4">
    <source>
        <dbReference type="RuleBase" id="RU000612"/>
    </source>
</evidence>
<dbReference type="Proteomes" id="UP000029628">
    <property type="component" value="Unassembled WGS sequence"/>
</dbReference>